<evidence type="ECO:0000313" key="2">
    <source>
        <dbReference type="Proteomes" id="UP001259803"/>
    </source>
</evidence>
<comment type="caution">
    <text evidence="1">The sequence shown here is derived from an EMBL/GenBank/DDBJ whole genome shotgun (WGS) entry which is preliminary data.</text>
</comment>
<dbReference type="EMBL" id="JAVRHS010000013">
    <property type="protein sequence ID" value="MDT0576908.1"/>
    <property type="molecule type" value="Genomic_DNA"/>
</dbReference>
<proteinExistence type="predicted"/>
<dbReference type="Proteomes" id="UP001259803">
    <property type="component" value="Unassembled WGS sequence"/>
</dbReference>
<keyword evidence="2" id="KW-1185">Reference proteome</keyword>
<gene>
    <name evidence="1" type="ORF">RM533_12080</name>
</gene>
<name>A0ABU2ZJX3_9SPHN</name>
<reference evidence="1 2" key="1">
    <citation type="submission" date="2023-09" db="EMBL/GenBank/DDBJ databases">
        <authorList>
            <person name="Rey-Velasco X."/>
        </authorList>
    </citation>
    <scope>NUCLEOTIDE SEQUENCE [LARGE SCALE GENOMIC DNA]</scope>
    <source>
        <strain evidence="1 2">F390</strain>
    </source>
</reference>
<organism evidence="1 2">
    <name type="scientific">Croceicoccus esteveae</name>
    <dbReference type="NCBI Taxonomy" id="3075597"/>
    <lineage>
        <taxon>Bacteria</taxon>
        <taxon>Pseudomonadati</taxon>
        <taxon>Pseudomonadota</taxon>
        <taxon>Alphaproteobacteria</taxon>
        <taxon>Sphingomonadales</taxon>
        <taxon>Erythrobacteraceae</taxon>
        <taxon>Croceicoccus</taxon>
    </lineage>
</organism>
<dbReference type="RefSeq" id="WP_311341484.1">
    <property type="nucleotide sequence ID" value="NZ_JAVRHS010000013.1"/>
</dbReference>
<evidence type="ECO:0000313" key="1">
    <source>
        <dbReference type="EMBL" id="MDT0576908.1"/>
    </source>
</evidence>
<accession>A0ABU2ZJX3</accession>
<sequence>MSTQTPAAPSPDQRIAGSEASARLGEHVISGDWQLTPLAVLEDSRCPVDAQCIHAGKVIVLADLANGSQRARIELETGKQHQILDVNVVLVSVLPPKKAERLIHRSDYLFIFRFQP</sequence>
<protein>
    <submittedName>
        <fullName evidence="1">Uncharacterized protein</fullName>
    </submittedName>
</protein>